<dbReference type="PANTHER" id="PTHR46972:SF1">
    <property type="entry name" value="FAD DEPENDENT OXIDOREDUCTASE DOMAIN-CONTAINING PROTEIN"/>
    <property type="match status" value="1"/>
</dbReference>
<keyword evidence="3" id="KW-0560">Oxidoreductase</keyword>
<dbReference type="InterPro" id="IPR002938">
    <property type="entry name" value="FAD-bd"/>
</dbReference>
<sequence length="384" mass="42460">MSPMPTPPIAILGAGPSGLILGRLLERQGIDYTIFERDTDGSVVNQGGSLDIHKGSGQLALEQAGLIEEFKKHARLDCVTKLCDKEGNVVMSLEQQSDRPEIDRKALRQLLLDSIPGHRVQWNSKVAKVMKSDDGRMAVRLADGTVHSGFKLVVGADGAWSKARSLVTPSKPEYSGKCYLTTHIHPGNPQYSALEELAGHGSYLALGEEKFLFAQYIGDESFAIGFGMYFPEDWSEESRLLNDHEAMKQWILDNNMAGWPEMHTNFIKYAEPGWRRWPLYALPTEALSWETVPGVALVGDAAHVTTPFQGEGVNCAMHDSVELAQQIQKYGLEDLTRAVAEYEKVMLPRGIDLITRSAESGKFLFAPDAPYGWMKNIAGKHEDS</sequence>
<evidence type="ECO:0000313" key="7">
    <source>
        <dbReference type="Proteomes" id="UP001305779"/>
    </source>
</evidence>
<feature type="domain" description="FAD-binding" evidence="5">
    <location>
        <begin position="9"/>
        <end position="167"/>
    </location>
</feature>
<dbReference type="SUPFAM" id="SSF51905">
    <property type="entry name" value="FAD/NAD(P)-binding domain"/>
    <property type="match status" value="1"/>
</dbReference>
<feature type="domain" description="FAD-binding" evidence="5">
    <location>
        <begin position="295"/>
        <end position="327"/>
    </location>
</feature>
<dbReference type="InterPro" id="IPR036188">
    <property type="entry name" value="FAD/NAD-bd_sf"/>
</dbReference>
<keyword evidence="7" id="KW-1185">Reference proteome</keyword>
<evidence type="ECO:0000256" key="4">
    <source>
        <dbReference type="ARBA" id="ARBA00023033"/>
    </source>
</evidence>
<dbReference type="PRINTS" id="PR00420">
    <property type="entry name" value="RNGMNOXGNASE"/>
</dbReference>
<evidence type="ECO:0000256" key="1">
    <source>
        <dbReference type="ARBA" id="ARBA00022630"/>
    </source>
</evidence>
<evidence type="ECO:0000259" key="5">
    <source>
        <dbReference type="Pfam" id="PF01494"/>
    </source>
</evidence>
<keyword evidence="2" id="KW-0274">FAD</keyword>
<dbReference type="Proteomes" id="UP001305779">
    <property type="component" value="Unassembled WGS sequence"/>
</dbReference>
<protein>
    <recommendedName>
        <fullName evidence="5">FAD-binding domain-containing protein</fullName>
    </recommendedName>
</protein>
<comment type="caution">
    <text evidence="6">The sequence shown here is derived from an EMBL/GenBank/DDBJ whole genome shotgun (WGS) entry which is preliminary data.</text>
</comment>
<reference evidence="6 7" key="1">
    <citation type="journal article" date="2023" name="G3 (Bethesda)">
        <title>A chromosome-level genome assembly of Zasmidium syzygii isolated from banana leaves.</title>
        <authorList>
            <person name="van Westerhoven A.C."/>
            <person name="Mehrabi R."/>
            <person name="Talebi R."/>
            <person name="Steentjes M.B.F."/>
            <person name="Corcolon B."/>
            <person name="Chong P.A."/>
            <person name="Kema G.H.J."/>
            <person name="Seidl M.F."/>
        </authorList>
    </citation>
    <scope>NUCLEOTIDE SEQUENCE [LARGE SCALE GENOMIC DNA]</scope>
    <source>
        <strain evidence="6 7">P124</strain>
    </source>
</reference>
<evidence type="ECO:0000313" key="6">
    <source>
        <dbReference type="EMBL" id="KAK4502301.1"/>
    </source>
</evidence>
<dbReference type="Pfam" id="PF01494">
    <property type="entry name" value="FAD_binding_3"/>
    <property type="match status" value="2"/>
</dbReference>
<dbReference type="Gene3D" id="3.50.50.60">
    <property type="entry name" value="FAD/NAD(P)-binding domain"/>
    <property type="match status" value="1"/>
</dbReference>
<keyword evidence="1" id="KW-0285">Flavoprotein</keyword>
<organism evidence="6 7">
    <name type="scientific">Zasmidium cellare</name>
    <name type="common">Wine cellar mold</name>
    <name type="synonym">Racodium cellare</name>
    <dbReference type="NCBI Taxonomy" id="395010"/>
    <lineage>
        <taxon>Eukaryota</taxon>
        <taxon>Fungi</taxon>
        <taxon>Dikarya</taxon>
        <taxon>Ascomycota</taxon>
        <taxon>Pezizomycotina</taxon>
        <taxon>Dothideomycetes</taxon>
        <taxon>Dothideomycetidae</taxon>
        <taxon>Mycosphaerellales</taxon>
        <taxon>Mycosphaerellaceae</taxon>
        <taxon>Zasmidium</taxon>
    </lineage>
</organism>
<gene>
    <name evidence="6" type="ORF">PRZ48_005726</name>
</gene>
<dbReference type="PANTHER" id="PTHR46972">
    <property type="entry name" value="MONOOXYGENASE ASQM-RELATED"/>
    <property type="match status" value="1"/>
</dbReference>
<proteinExistence type="predicted"/>
<evidence type="ECO:0000256" key="3">
    <source>
        <dbReference type="ARBA" id="ARBA00023002"/>
    </source>
</evidence>
<evidence type="ECO:0000256" key="2">
    <source>
        <dbReference type="ARBA" id="ARBA00022827"/>
    </source>
</evidence>
<name>A0ABR0ELZ4_ZASCE</name>
<accession>A0ABR0ELZ4</accession>
<keyword evidence="4" id="KW-0503">Monooxygenase</keyword>
<dbReference type="EMBL" id="JAXOVC010000004">
    <property type="protein sequence ID" value="KAK4502301.1"/>
    <property type="molecule type" value="Genomic_DNA"/>
</dbReference>